<evidence type="ECO:0000259" key="14">
    <source>
        <dbReference type="PROSITE" id="PS51805"/>
    </source>
</evidence>
<dbReference type="FunFam" id="3.40.50.10190:FF:000006">
    <property type="entry name" value="Breast cancer type 1 susceptibility protein homolog"/>
    <property type="match status" value="1"/>
</dbReference>
<evidence type="ECO:0008006" key="17">
    <source>
        <dbReference type="Google" id="ProtNLM"/>
    </source>
</evidence>
<dbReference type="Pfam" id="PF13639">
    <property type="entry name" value="zf-RING_2"/>
    <property type="match status" value="1"/>
</dbReference>
<dbReference type="SMART" id="SM00184">
    <property type="entry name" value="RING"/>
    <property type="match status" value="2"/>
</dbReference>
<dbReference type="Gene3D" id="3.30.40.10">
    <property type="entry name" value="Zinc/RING finger domain, C3HC4 (zinc finger)"/>
    <property type="match status" value="2"/>
</dbReference>
<comment type="subcellular location">
    <subcellularLocation>
        <location evidence="1">Nucleus</location>
    </subcellularLocation>
</comment>
<dbReference type="SMART" id="SM00292">
    <property type="entry name" value="BRCT"/>
    <property type="match status" value="2"/>
</dbReference>
<evidence type="ECO:0000259" key="12">
    <source>
        <dbReference type="PROSITE" id="PS50089"/>
    </source>
</evidence>
<feature type="domain" description="BRCT" evidence="13">
    <location>
        <begin position="832"/>
        <end position="942"/>
    </location>
</feature>
<evidence type="ECO:0000256" key="8">
    <source>
        <dbReference type="ARBA" id="ARBA00023242"/>
    </source>
</evidence>
<dbReference type="Pfam" id="PF16589">
    <property type="entry name" value="BRCT_2"/>
    <property type="match status" value="1"/>
</dbReference>
<dbReference type="Gramene" id="TVU20642">
    <property type="protein sequence ID" value="TVU20642"/>
    <property type="gene ID" value="EJB05_36857"/>
</dbReference>
<dbReference type="PANTHER" id="PTHR13763:SF0">
    <property type="entry name" value="BREAST CANCER TYPE 1 SUSCEPTIBILITY PROTEIN"/>
    <property type="match status" value="1"/>
</dbReference>
<dbReference type="SUPFAM" id="SSF57850">
    <property type="entry name" value="RING/U-box"/>
    <property type="match status" value="1"/>
</dbReference>
<keyword evidence="6" id="KW-0862">Zinc</keyword>
<feature type="domain" description="PHD-type" evidence="14">
    <location>
        <begin position="558"/>
        <end position="678"/>
    </location>
</feature>
<dbReference type="Pfam" id="PF13771">
    <property type="entry name" value="zf-HC5HC2H"/>
    <property type="match status" value="1"/>
</dbReference>
<dbReference type="CDD" id="cd15571">
    <property type="entry name" value="ePHD"/>
    <property type="match status" value="1"/>
</dbReference>
<feature type="region of interest" description="Disordered" evidence="11">
    <location>
        <begin position="406"/>
        <end position="428"/>
    </location>
</feature>
<feature type="region of interest" description="Disordered" evidence="11">
    <location>
        <begin position="692"/>
        <end position="713"/>
    </location>
</feature>
<feature type="compositionally biased region" description="Low complexity" evidence="11">
    <location>
        <begin position="113"/>
        <end position="124"/>
    </location>
</feature>
<evidence type="ECO:0000256" key="1">
    <source>
        <dbReference type="ARBA" id="ARBA00004123"/>
    </source>
</evidence>
<dbReference type="SUPFAM" id="SSF52113">
    <property type="entry name" value="BRCT domain"/>
    <property type="match status" value="2"/>
</dbReference>
<evidence type="ECO:0000256" key="10">
    <source>
        <dbReference type="SAM" id="Coils"/>
    </source>
</evidence>
<keyword evidence="3" id="KW-0677">Repeat</keyword>
<dbReference type="CDD" id="cd17734">
    <property type="entry name" value="BRCT_Bard1_rpt1"/>
    <property type="match status" value="1"/>
</dbReference>
<keyword evidence="10" id="KW-0175">Coiled coil</keyword>
<comment type="caution">
    <text evidence="15">The sequence shown here is derived from an EMBL/GenBank/DDBJ whole genome shotgun (WGS) entry which is preliminary data.</text>
</comment>
<dbReference type="GO" id="GO:0000724">
    <property type="term" value="P:double-strand break repair via homologous recombination"/>
    <property type="evidence" value="ECO:0007669"/>
    <property type="project" value="EnsemblPlants"/>
</dbReference>
<gene>
    <name evidence="15" type="ORF">EJB05_36857</name>
</gene>
<dbReference type="GO" id="GO:0045944">
    <property type="term" value="P:positive regulation of transcription by RNA polymerase II"/>
    <property type="evidence" value="ECO:0007669"/>
    <property type="project" value="TreeGrafter"/>
</dbReference>
<dbReference type="InterPro" id="IPR013083">
    <property type="entry name" value="Znf_RING/FYVE/PHD"/>
</dbReference>
<dbReference type="PROSITE" id="PS50089">
    <property type="entry name" value="ZF_RING_2"/>
    <property type="match status" value="1"/>
</dbReference>
<evidence type="ECO:0000256" key="2">
    <source>
        <dbReference type="ARBA" id="ARBA00022723"/>
    </source>
</evidence>
<keyword evidence="8" id="KW-0539">Nucleus</keyword>
<dbReference type="GO" id="GO:0004842">
    <property type="term" value="F:ubiquitin-protein transferase activity"/>
    <property type="evidence" value="ECO:0007669"/>
    <property type="project" value="EnsemblPlants"/>
</dbReference>
<dbReference type="EMBL" id="RWGY01000029">
    <property type="protein sequence ID" value="TVU20642.1"/>
    <property type="molecule type" value="Genomic_DNA"/>
</dbReference>
<dbReference type="Proteomes" id="UP000324897">
    <property type="component" value="Chromosome 7"/>
</dbReference>
<dbReference type="PROSITE" id="PS50172">
    <property type="entry name" value="BRCT"/>
    <property type="match status" value="2"/>
</dbReference>
<evidence type="ECO:0000256" key="5">
    <source>
        <dbReference type="ARBA" id="ARBA00022771"/>
    </source>
</evidence>
<dbReference type="PANTHER" id="PTHR13763">
    <property type="entry name" value="BREAST CANCER TYPE 1 SUSCEPTIBILITY PROTEIN BRCA1"/>
    <property type="match status" value="1"/>
</dbReference>
<reference evidence="15 16" key="1">
    <citation type="journal article" date="2019" name="Sci. Rep.">
        <title>A high-quality genome of Eragrostis curvula grass provides insights into Poaceae evolution and supports new strategies to enhance forage quality.</title>
        <authorList>
            <person name="Carballo J."/>
            <person name="Santos B.A.C.M."/>
            <person name="Zappacosta D."/>
            <person name="Garbus I."/>
            <person name="Selva J.P."/>
            <person name="Gallo C.A."/>
            <person name="Diaz A."/>
            <person name="Albertini E."/>
            <person name="Caccamo M."/>
            <person name="Echenique V."/>
        </authorList>
    </citation>
    <scope>NUCLEOTIDE SEQUENCE [LARGE SCALE GENOMIC DNA]</scope>
    <source>
        <strain evidence="16">cv. Victoria</strain>
        <tissue evidence="15">Leaf</tissue>
    </source>
</reference>
<keyword evidence="7" id="KW-0234">DNA repair</keyword>
<keyword evidence="16" id="KW-1185">Reference proteome</keyword>
<organism evidence="15 16">
    <name type="scientific">Eragrostis curvula</name>
    <name type="common">weeping love grass</name>
    <dbReference type="NCBI Taxonomy" id="38414"/>
    <lineage>
        <taxon>Eukaryota</taxon>
        <taxon>Viridiplantae</taxon>
        <taxon>Streptophyta</taxon>
        <taxon>Embryophyta</taxon>
        <taxon>Tracheophyta</taxon>
        <taxon>Spermatophyta</taxon>
        <taxon>Magnoliopsida</taxon>
        <taxon>Liliopsida</taxon>
        <taxon>Poales</taxon>
        <taxon>Poaceae</taxon>
        <taxon>PACMAD clade</taxon>
        <taxon>Chloridoideae</taxon>
        <taxon>Eragrostideae</taxon>
        <taxon>Eragrostidinae</taxon>
        <taxon>Eragrostis</taxon>
    </lineage>
</organism>
<dbReference type="FunFam" id="3.30.40.10:FF:000352">
    <property type="entry name" value="Breast cancer associated RING 1"/>
    <property type="match status" value="1"/>
</dbReference>
<evidence type="ECO:0000256" key="7">
    <source>
        <dbReference type="ARBA" id="ARBA00023204"/>
    </source>
</evidence>
<dbReference type="InterPro" id="IPR034732">
    <property type="entry name" value="EPHD"/>
</dbReference>
<evidence type="ECO:0000256" key="11">
    <source>
        <dbReference type="SAM" id="MobiDB-lite"/>
    </source>
</evidence>
<dbReference type="GO" id="GO:0071480">
    <property type="term" value="P:cellular response to gamma radiation"/>
    <property type="evidence" value="ECO:0007669"/>
    <property type="project" value="EnsemblPlants"/>
</dbReference>
<dbReference type="FunFam" id="3.30.40.10:FF:000310">
    <property type="entry name" value="Breast cancer associated RING 1"/>
    <property type="match status" value="1"/>
</dbReference>
<feature type="compositionally biased region" description="Basic and acidic residues" evidence="11">
    <location>
        <begin position="151"/>
        <end position="174"/>
    </location>
</feature>
<dbReference type="GO" id="GO:0005634">
    <property type="term" value="C:nucleus"/>
    <property type="evidence" value="ECO:0007669"/>
    <property type="project" value="UniProtKB-SubCell"/>
</dbReference>
<dbReference type="Pfam" id="PF00533">
    <property type="entry name" value="BRCT"/>
    <property type="match status" value="1"/>
</dbReference>
<feature type="compositionally biased region" description="Basic and acidic residues" evidence="11">
    <location>
        <begin position="406"/>
        <end position="415"/>
    </location>
</feature>
<dbReference type="GO" id="GO:0008270">
    <property type="term" value="F:zinc ion binding"/>
    <property type="evidence" value="ECO:0007669"/>
    <property type="project" value="UniProtKB-KW"/>
</dbReference>
<evidence type="ECO:0000259" key="13">
    <source>
        <dbReference type="PROSITE" id="PS50172"/>
    </source>
</evidence>
<dbReference type="Gene3D" id="3.40.50.10190">
    <property type="entry name" value="BRCT domain"/>
    <property type="match status" value="2"/>
</dbReference>
<keyword evidence="5 9" id="KW-0863">Zinc-finger</keyword>
<dbReference type="PROSITE" id="PS00518">
    <property type="entry name" value="ZF_RING_1"/>
    <property type="match status" value="1"/>
</dbReference>
<feature type="domain" description="RING-type" evidence="12">
    <location>
        <begin position="16"/>
        <end position="54"/>
    </location>
</feature>
<sequence length="1052" mass="116049">MADVGSLERMGRELKCPICLSLFRSAASITCNHIFCNCCLIESMKSSSTCPVCKVPFRRREIRPAPHMDNLVCVFKNMEAAADGSDGGNSGSKPKRLQKKKVASKKENKKTKATAASASHPATKPSISTNKRIHVTPFPESETPIRPKKIMKPEEPKNKENGDVEENTDKDLTSDKPGSPSLSPFFWLRDEEEEGGTAETFSEPLSLDTPLRHNAPTFSDIKDSDDENPCNMTPNSKDKVTEIFDSEIFEWSQRPCSPELRSTPVKKQGKFKNILDQITEKDNVEDMELGGSFDKLDNANNAVQAVNAEGNEQKRKKARATKRKNSKLTNRGRLCAKGSEADQQCMDTPIGAIAKSCKTNNTTKERNTLSRRNKVSSINSYRDLCTSDEPMETFAPPKDGLEVEAPEKELSEKSFKKGKRNQQKKNGWKFEVAGKSTVNAAESKSEQRSKRIRRMPEGDIAQKIRVISEIENEIEVPHIEGCIRPKYSNGISNTSKTGNTPNILLGRCHSNEAVHAVHLVKNVSVTDDSAKCMKQSEHSVSRAAHNAVMKKLEKKVCKVFCAFCQSSDITEDSGEMVHYHNGKQVPAEFNGGAHVIHSHKNCLEWAPDVYFEDESVFNLTTELARSKRIKCACCGIKGAALGCFEMSCRKSFHVTCAKLIPECRWDNENFVMLCPLHHSSKLPIETAECKKESKRRLTPKGPPQVRPSQDYGNKWTWPSGSPQRWVLCCSGLSAAEKAIVSEFAKIAGVPVSTSWSPSVTHVIASTDQSGACKRTLKFLMAILNGKWIVSIDWVKTCMQCMELVDEQKFEVTIDVHGINGGPRLGRQRLINKQPKLFDGMQFYFHGDYTNSYRGYLQDLVVAAGGTVLQRKPVSRDQQKLLDDSSMILIVYSDENQDSAKSKSKISTHTARRQTDAQALACASGGKVVSSTWIIDSIAASNLAQVSIGRLDANDSTMSSSSLKGKKHTYAWATSVAFRLPVTKPTTASSTPRAGCCGVAEPAAARRAEDAYAAMGRHRGGGDGLRRRRGVLPSAWVPRKRRGCGGIAVAPAE</sequence>
<proteinExistence type="predicted"/>
<evidence type="ECO:0000313" key="15">
    <source>
        <dbReference type="EMBL" id="TVU20642.1"/>
    </source>
</evidence>
<evidence type="ECO:0000313" key="16">
    <source>
        <dbReference type="Proteomes" id="UP000324897"/>
    </source>
</evidence>
<keyword evidence="4" id="KW-0227">DNA damage</keyword>
<dbReference type="OrthoDB" id="2384350at2759"/>
<protein>
    <recommendedName>
        <fullName evidence="17">RING-type E3 ubiquitin transferase BRCA1</fullName>
    </recommendedName>
</protein>
<evidence type="ECO:0000256" key="9">
    <source>
        <dbReference type="PROSITE-ProRule" id="PRU00175"/>
    </source>
</evidence>
<evidence type="ECO:0000256" key="4">
    <source>
        <dbReference type="ARBA" id="ARBA00022763"/>
    </source>
</evidence>
<feature type="compositionally biased region" description="Basic residues" evidence="11">
    <location>
        <begin position="93"/>
        <end position="112"/>
    </location>
</feature>
<dbReference type="AlphaFoldDB" id="A0A5J9UA94"/>
<dbReference type="InterPro" id="IPR031099">
    <property type="entry name" value="BRCA1-associated"/>
</dbReference>
<evidence type="ECO:0000256" key="3">
    <source>
        <dbReference type="ARBA" id="ARBA00022737"/>
    </source>
</evidence>
<dbReference type="InterPro" id="IPR001841">
    <property type="entry name" value="Znf_RING"/>
</dbReference>
<dbReference type="InterPro" id="IPR017907">
    <property type="entry name" value="Znf_RING_CS"/>
</dbReference>
<dbReference type="InterPro" id="IPR036420">
    <property type="entry name" value="BRCT_dom_sf"/>
</dbReference>
<feature type="compositionally biased region" description="Basic residues" evidence="11">
    <location>
        <begin position="416"/>
        <end position="427"/>
    </location>
</feature>
<evidence type="ECO:0000256" key="6">
    <source>
        <dbReference type="ARBA" id="ARBA00022833"/>
    </source>
</evidence>
<dbReference type="PROSITE" id="PS51805">
    <property type="entry name" value="EPHD"/>
    <property type="match status" value="1"/>
</dbReference>
<keyword evidence="2" id="KW-0479">Metal-binding</keyword>
<feature type="region of interest" description="Disordered" evidence="11">
    <location>
        <begin position="83"/>
        <end position="237"/>
    </location>
</feature>
<accession>A0A5J9UA94</accession>
<feature type="domain" description="BRCT" evidence="13">
    <location>
        <begin position="736"/>
        <end position="811"/>
    </location>
</feature>
<dbReference type="InterPro" id="IPR001357">
    <property type="entry name" value="BRCT_dom"/>
</dbReference>
<feature type="coiled-coil region" evidence="10">
    <location>
        <begin position="296"/>
        <end position="331"/>
    </location>
</feature>
<name>A0A5J9UA94_9POAL</name>